<evidence type="ECO:0000313" key="2">
    <source>
        <dbReference type="EMBL" id="PGG96812.1"/>
    </source>
</evidence>
<feature type="compositionally biased region" description="Low complexity" evidence="1">
    <location>
        <begin position="302"/>
        <end position="317"/>
    </location>
</feature>
<comment type="caution">
    <text evidence="2">The sequence shown here is derived from an EMBL/GenBank/DDBJ whole genome shotgun (WGS) entry which is preliminary data.</text>
</comment>
<feature type="region of interest" description="Disordered" evidence="1">
    <location>
        <begin position="1"/>
        <end position="49"/>
    </location>
</feature>
<reference evidence="2 3" key="1">
    <citation type="submission" date="2017-10" db="EMBL/GenBank/DDBJ databases">
        <title>Comparative genomics in systemic dimorphic fungi from Ajellomycetaceae.</title>
        <authorList>
            <person name="Munoz J.F."/>
            <person name="Mcewen J.G."/>
            <person name="Clay O.K."/>
            <person name="Cuomo C.A."/>
        </authorList>
    </citation>
    <scope>NUCLEOTIDE SEQUENCE [LARGE SCALE GENOMIC DNA]</scope>
    <source>
        <strain evidence="2 3">UAMH130</strain>
    </source>
</reference>
<dbReference type="AlphaFoldDB" id="A0A2B7WJK9"/>
<proteinExistence type="predicted"/>
<feature type="compositionally biased region" description="Pro residues" evidence="1">
    <location>
        <begin position="1"/>
        <end position="14"/>
    </location>
</feature>
<protein>
    <submittedName>
        <fullName evidence="2">Uncharacterized protein</fullName>
    </submittedName>
</protein>
<feature type="compositionally biased region" description="Low complexity" evidence="1">
    <location>
        <begin position="246"/>
        <end position="266"/>
    </location>
</feature>
<dbReference type="OrthoDB" id="4187530at2759"/>
<feature type="compositionally biased region" description="Polar residues" evidence="1">
    <location>
        <begin position="32"/>
        <end position="49"/>
    </location>
</feature>
<evidence type="ECO:0000256" key="1">
    <source>
        <dbReference type="SAM" id="MobiDB-lite"/>
    </source>
</evidence>
<sequence>MDLGPPHPPYPPPQYTSRPTTPGRRDGDSHDNTPSLSSAAAPDNTHSSTTFHVQGETIHLQEFPSSSHNALNNVAGNEDSIPGHILAESRELAELHRRALELTIEDGGQATHGDASSEYEDFVEPDGQVLSSAQASIHDGGSARDDASVAGGGASHGPATGLVNASATAPSTHQVIGLFMLPNNIRPAPGQNAIYATPYVIGKYRVPTIHQIYVRNPASVLANVGGGGSNQGPNNVVPAQASATQPANNPSAPIAPSNTTANTPTPQTAPNPPDNASASAGNPHADEEYADWAEAPGPPPGTNNNAGNARASAPRGPQVYACPT</sequence>
<keyword evidence="3" id="KW-1185">Reference proteome</keyword>
<gene>
    <name evidence="2" type="ORF">GX51_07637</name>
</gene>
<organism evidence="2 3">
    <name type="scientific">Blastomyces parvus</name>
    <dbReference type="NCBI Taxonomy" id="2060905"/>
    <lineage>
        <taxon>Eukaryota</taxon>
        <taxon>Fungi</taxon>
        <taxon>Dikarya</taxon>
        <taxon>Ascomycota</taxon>
        <taxon>Pezizomycotina</taxon>
        <taxon>Eurotiomycetes</taxon>
        <taxon>Eurotiomycetidae</taxon>
        <taxon>Onygenales</taxon>
        <taxon>Ajellomycetaceae</taxon>
        <taxon>Blastomyces</taxon>
    </lineage>
</organism>
<feature type="compositionally biased region" description="Low complexity" evidence="1">
    <location>
        <begin position="274"/>
        <end position="283"/>
    </location>
</feature>
<name>A0A2B7WJK9_9EURO</name>
<accession>A0A2B7WJK9</accession>
<dbReference type="Proteomes" id="UP000224080">
    <property type="component" value="Unassembled WGS sequence"/>
</dbReference>
<feature type="region of interest" description="Disordered" evidence="1">
    <location>
        <begin position="134"/>
        <end position="156"/>
    </location>
</feature>
<feature type="region of interest" description="Disordered" evidence="1">
    <location>
        <begin position="231"/>
        <end position="324"/>
    </location>
</feature>
<dbReference type="EMBL" id="PDNC01000162">
    <property type="protein sequence ID" value="PGG96812.1"/>
    <property type="molecule type" value="Genomic_DNA"/>
</dbReference>
<evidence type="ECO:0000313" key="3">
    <source>
        <dbReference type="Proteomes" id="UP000224080"/>
    </source>
</evidence>